<sequence>MQATQSNVFVFKKSGLEPFLYADVGPEASGSTLTILSILARLGKDPWMEAARWAALPKAVVIEALARSIAEMPLAPSALAGAHDSASGWCNCCPPARRLSGNRVPRSWKRSTRSWRRSPFCTALLPSGWR</sequence>
<dbReference type="Proteomes" id="UP000500767">
    <property type="component" value="Plasmid unnamed2"/>
</dbReference>
<geneLocation type="plasmid" evidence="1 2">
    <name>unnamed2</name>
</geneLocation>
<name>A0A6M8HYB2_9PROT</name>
<reference evidence="1 2" key="1">
    <citation type="journal article" date="2014" name="World J. Microbiol. Biotechnol.">
        <title>Biodiversity and physiological characteristics of Antarctic and Arctic lichens-associated bacteria.</title>
        <authorList>
            <person name="Lee Y.M."/>
            <person name="Kim E.H."/>
            <person name="Lee H.K."/>
            <person name="Hong S.G."/>
        </authorList>
    </citation>
    <scope>NUCLEOTIDE SEQUENCE [LARGE SCALE GENOMIC DNA]</scope>
    <source>
        <strain evidence="1 2">PAMC 26569</strain>
        <plasmid evidence="1">unnamed2</plasmid>
    </source>
</reference>
<accession>A0A6M8HYB2</accession>
<keyword evidence="1" id="KW-0614">Plasmid</keyword>
<gene>
    <name evidence="1" type="ORF">HN018_25570</name>
</gene>
<dbReference type="AlphaFoldDB" id="A0A6M8HYB2"/>
<dbReference type="KEGG" id="lck:HN018_25570"/>
<evidence type="ECO:0000313" key="1">
    <source>
        <dbReference type="EMBL" id="QKE93523.1"/>
    </source>
</evidence>
<dbReference type="EMBL" id="CP053710">
    <property type="protein sequence ID" value="QKE93523.1"/>
    <property type="molecule type" value="Genomic_DNA"/>
</dbReference>
<protein>
    <submittedName>
        <fullName evidence="1">Uncharacterized protein</fullName>
    </submittedName>
</protein>
<proteinExistence type="predicted"/>
<keyword evidence="2" id="KW-1185">Reference proteome</keyword>
<organism evidence="1 2">
    <name type="scientific">Lichenicola cladoniae</name>
    <dbReference type="NCBI Taxonomy" id="1484109"/>
    <lineage>
        <taxon>Bacteria</taxon>
        <taxon>Pseudomonadati</taxon>
        <taxon>Pseudomonadota</taxon>
        <taxon>Alphaproteobacteria</taxon>
        <taxon>Acetobacterales</taxon>
        <taxon>Acetobacteraceae</taxon>
        <taxon>Lichenicola</taxon>
    </lineage>
</organism>
<evidence type="ECO:0000313" key="2">
    <source>
        <dbReference type="Proteomes" id="UP000500767"/>
    </source>
</evidence>
<dbReference type="RefSeq" id="WP_171834335.1">
    <property type="nucleotide sequence ID" value="NZ_CP053710.1"/>
</dbReference>